<protein>
    <submittedName>
        <fullName evidence="2">Uncharacterized protein</fullName>
    </submittedName>
</protein>
<sequence>MSGGSPLEDEFDSAKPPAEPDELREAGRDLPGPTRPDKISIWPVERDRFGIDVLYHGTTGFRRADQVQRQLEDSGVAAMLRQEHGDGWIVRFGPVERGQMLTVLNGFVW</sequence>
<accession>A0AAU7AUU6</accession>
<name>A0AAU7AUU6_9ACTN</name>
<evidence type="ECO:0000256" key="1">
    <source>
        <dbReference type="SAM" id="MobiDB-lite"/>
    </source>
</evidence>
<dbReference type="KEGG" id="parq:DSM112329_02235"/>
<feature type="region of interest" description="Disordered" evidence="1">
    <location>
        <begin position="1"/>
        <end position="39"/>
    </location>
</feature>
<reference evidence="2" key="1">
    <citation type="submission" date="2022-12" db="EMBL/GenBank/DDBJ databases">
        <title>Paraconexibacter alkalitolerans sp. nov. and Baekduia alba sp. nov., isolated from soil and emended description of the genera Paraconexibacter (Chun et al., 2020) and Baekduia (An et al., 2020).</title>
        <authorList>
            <person name="Vieira S."/>
            <person name="Huber K.J."/>
            <person name="Geppert A."/>
            <person name="Wolf J."/>
            <person name="Neumann-Schaal M."/>
            <person name="Muesken M."/>
            <person name="Overmann J."/>
        </authorList>
    </citation>
    <scope>NUCLEOTIDE SEQUENCE</scope>
    <source>
        <strain evidence="2">AEG42_29</strain>
    </source>
</reference>
<organism evidence="2">
    <name type="scientific">Paraconexibacter sp. AEG42_29</name>
    <dbReference type="NCBI Taxonomy" id="2997339"/>
    <lineage>
        <taxon>Bacteria</taxon>
        <taxon>Bacillati</taxon>
        <taxon>Actinomycetota</taxon>
        <taxon>Thermoleophilia</taxon>
        <taxon>Solirubrobacterales</taxon>
        <taxon>Paraconexibacteraceae</taxon>
        <taxon>Paraconexibacter</taxon>
    </lineage>
</organism>
<dbReference type="AlphaFoldDB" id="A0AAU7AUU6"/>
<dbReference type="EMBL" id="CP114014">
    <property type="protein sequence ID" value="XAY05385.1"/>
    <property type="molecule type" value="Genomic_DNA"/>
</dbReference>
<evidence type="ECO:0000313" key="2">
    <source>
        <dbReference type="EMBL" id="XAY05385.1"/>
    </source>
</evidence>
<dbReference type="RefSeq" id="WP_354701896.1">
    <property type="nucleotide sequence ID" value="NZ_CP114014.1"/>
</dbReference>
<proteinExistence type="predicted"/>
<gene>
    <name evidence="2" type="ORF">DSM112329_02235</name>
</gene>